<keyword evidence="1" id="KW-0175">Coiled coil</keyword>
<evidence type="ECO:0000313" key="3">
    <source>
        <dbReference type="EMBL" id="GJT69589.1"/>
    </source>
</evidence>
<sequence>MKAIYNLDVPVDPKAPKPSSQTEEVPQGKKPGAKRYDTSADSTTEVDPGLYAPNDSIPSQQGINEESRADEISKKIKLEDLSNLLKDTRSAFFTLDFPQDEPIIISDESKEEEVAKDKDTHVSYHDSKKDELEQQKAKAKAEVTSLNTKSSYPDINQLTDLLVTSLKPELSKLLASHNFASCLPTELKELPSKFNELSGEIKELKQHIKDMEIELPGDLKEIPTKLETFTSTISSLTSQLKTLDSLPSLLTKVTETLNRFSIVVKNASGATTKDVPLAGQATASPAEGEKNTTKDAETNLQNELVDLLGIDMVEQYHNKKLLFDKYCDKMLKRQKSSKIIKCNVITQKGLISLKVYREDETIKVIANLKVNDGEQQVIHMLVDIENMSRMVVAEEELVKIMDCTMIDDSYGLEVSYMN</sequence>
<proteinExistence type="predicted"/>
<comment type="caution">
    <text evidence="3">The sequence shown here is derived from an EMBL/GenBank/DDBJ whole genome shotgun (WGS) entry which is preliminary data.</text>
</comment>
<gene>
    <name evidence="3" type="ORF">Tco_1028875</name>
</gene>
<reference evidence="3" key="1">
    <citation type="journal article" date="2022" name="Int. J. Mol. Sci.">
        <title>Draft Genome of Tanacetum Coccineum: Genomic Comparison of Closely Related Tanacetum-Family Plants.</title>
        <authorList>
            <person name="Yamashiro T."/>
            <person name="Shiraishi A."/>
            <person name="Nakayama K."/>
            <person name="Satake H."/>
        </authorList>
    </citation>
    <scope>NUCLEOTIDE SEQUENCE</scope>
</reference>
<reference evidence="3" key="2">
    <citation type="submission" date="2022-01" db="EMBL/GenBank/DDBJ databases">
        <authorList>
            <person name="Yamashiro T."/>
            <person name="Shiraishi A."/>
            <person name="Satake H."/>
            <person name="Nakayama K."/>
        </authorList>
    </citation>
    <scope>NUCLEOTIDE SEQUENCE</scope>
</reference>
<feature type="region of interest" description="Disordered" evidence="2">
    <location>
        <begin position="1"/>
        <end position="69"/>
    </location>
</feature>
<evidence type="ECO:0000313" key="4">
    <source>
        <dbReference type="Proteomes" id="UP001151760"/>
    </source>
</evidence>
<dbReference type="EMBL" id="BQNB010018001">
    <property type="protein sequence ID" value="GJT69589.1"/>
    <property type="molecule type" value="Genomic_DNA"/>
</dbReference>
<organism evidence="3 4">
    <name type="scientific">Tanacetum coccineum</name>
    <dbReference type="NCBI Taxonomy" id="301880"/>
    <lineage>
        <taxon>Eukaryota</taxon>
        <taxon>Viridiplantae</taxon>
        <taxon>Streptophyta</taxon>
        <taxon>Embryophyta</taxon>
        <taxon>Tracheophyta</taxon>
        <taxon>Spermatophyta</taxon>
        <taxon>Magnoliopsida</taxon>
        <taxon>eudicotyledons</taxon>
        <taxon>Gunneridae</taxon>
        <taxon>Pentapetalae</taxon>
        <taxon>asterids</taxon>
        <taxon>campanulids</taxon>
        <taxon>Asterales</taxon>
        <taxon>Asteraceae</taxon>
        <taxon>Asteroideae</taxon>
        <taxon>Anthemideae</taxon>
        <taxon>Anthemidinae</taxon>
        <taxon>Tanacetum</taxon>
    </lineage>
</organism>
<name>A0ABQ5G3G2_9ASTR</name>
<evidence type="ECO:0000256" key="2">
    <source>
        <dbReference type="SAM" id="MobiDB-lite"/>
    </source>
</evidence>
<evidence type="ECO:0000256" key="1">
    <source>
        <dbReference type="SAM" id="Coils"/>
    </source>
</evidence>
<keyword evidence="4" id="KW-1185">Reference proteome</keyword>
<accession>A0ABQ5G3G2</accession>
<dbReference type="Proteomes" id="UP001151760">
    <property type="component" value="Unassembled WGS sequence"/>
</dbReference>
<feature type="coiled-coil region" evidence="1">
    <location>
        <begin position="122"/>
        <end position="149"/>
    </location>
</feature>
<protein>
    <submittedName>
        <fullName evidence="3">Uncharacterized protein</fullName>
    </submittedName>
</protein>